<accession>A0A5A7QN36</accession>
<dbReference type="Proteomes" id="UP000325081">
    <property type="component" value="Unassembled WGS sequence"/>
</dbReference>
<dbReference type="EMBL" id="BKCP01007515">
    <property type="protein sequence ID" value="GER46406.1"/>
    <property type="molecule type" value="Genomic_DNA"/>
</dbReference>
<gene>
    <name evidence="1" type="ORF">STAS_23443</name>
</gene>
<name>A0A5A7QN36_STRAF</name>
<keyword evidence="2" id="KW-1185">Reference proteome</keyword>
<evidence type="ECO:0000313" key="1">
    <source>
        <dbReference type="EMBL" id="GER46406.1"/>
    </source>
</evidence>
<evidence type="ECO:0000313" key="2">
    <source>
        <dbReference type="Proteomes" id="UP000325081"/>
    </source>
</evidence>
<protein>
    <submittedName>
        <fullName evidence="1">Ectonucleotide pyrophosphatase/phosphodiesterasefamily member 2</fullName>
    </submittedName>
</protein>
<proteinExistence type="predicted"/>
<reference evidence="2" key="1">
    <citation type="journal article" date="2019" name="Curr. Biol.">
        <title>Genome Sequence of Striga asiatica Provides Insight into the Evolution of Plant Parasitism.</title>
        <authorList>
            <person name="Yoshida S."/>
            <person name="Kim S."/>
            <person name="Wafula E.K."/>
            <person name="Tanskanen J."/>
            <person name="Kim Y.M."/>
            <person name="Honaas L."/>
            <person name="Yang Z."/>
            <person name="Spallek T."/>
            <person name="Conn C.E."/>
            <person name="Ichihashi Y."/>
            <person name="Cheong K."/>
            <person name="Cui S."/>
            <person name="Der J.P."/>
            <person name="Gundlach H."/>
            <person name="Jiao Y."/>
            <person name="Hori C."/>
            <person name="Ishida J.K."/>
            <person name="Kasahara H."/>
            <person name="Kiba T."/>
            <person name="Kim M.S."/>
            <person name="Koo N."/>
            <person name="Laohavisit A."/>
            <person name="Lee Y.H."/>
            <person name="Lumba S."/>
            <person name="McCourt P."/>
            <person name="Mortimer J.C."/>
            <person name="Mutuku J.M."/>
            <person name="Nomura T."/>
            <person name="Sasaki-Sekimoto Y."/>
            <person name="Seto Y."/>
            <person name="Wang Y."/>
            <person name="Wakatake T."/>
            <person name="Sakakibara H."/>
            <person name="Demura T."/>
            <person name="Yamaguchi S."/>
            <person name="Yoneyama K."/>
            <person name="Manabe R.I."/>
            <person name="Nelson D.C."/>
            <person name="Schulman A.H."/>
            <person name="Timko M.P."/>
            <person name="dePamphilis C.W."/>
            <person name="Choi D."/>
            <person name="Shirasu K."/>
        </authorList>
    </citation>
    <scope>NUCLEOTIDE SEQUENCE [LARGE SCALE GENOMIC DNA]</scope>
    <source>
        <strain evidence="2">cv. UVA1</strain>
    </source>
</reference>
<feature type="non-terminal residue" evidence="1">
    <location>
        <position position="120"/>
    </location>
</feature>
<comment type="caution">
    <text evidence="1">The sequence shown here is derived from an EMBL/GenBank/DDBJ whole genome shotgun (WGS) entry which is preliminary data.</text>
</comment>
<organism evidence="1 2">
    <name type="scientific">Striga asiatica</name>
    <name type="common">Asiatic witchweed</name>
    <name type="synonym">Buchnera asiatica</name>
    <dbReference type="NCBI Taxonomy" id="4170"/>
    <lineage>
        <taxon>Eukaryota</taxon>
        <taxon>Viridiplantae</taxon>
        <taxon>Streptophyta</taxon>
        <taxon>Embryophyta</taxon>
        <taxon>Tracheophyta</taxon>
        <taxon>Spermatophyta</taxon>
        <taxon>Magnoliopsida</taxon>
        <taxon>eudicotyledons</taxon>
        <taxon>Gunneridae</taxon>
        <taxon>Pentapetalae</taxon>
        <taxon>asterids</taxon>
        <taxon>lamiids</taxon>
        <taxon>Lamiales</taxon>
        <taxon>Orobanchaceae</taxon>
        <taxon>Buchnereae</taxon>
        <taxon>Striga</taxon>
    </lineage>
</organism>
<sequence length="120" mass="14306">MINSLPIVDAFHKFVSLTYTLKSISRIEGKWTKAQAKKTCMAKRWKQYHMQVLTSSDRGNFHHSSNKKKGIMVGNIHVFGYKKPMDNNPFHNYQRQKYDIWNHQDKESGYHNFFRKVQNN</sequence>
<dbReference type="AlphaFoldDB" id="A0A5A7QN36"/>